<evidence type="ECO:0000313" key="11">
    <source>
        <dbReference type="Ensembl" id="ENSSMRP00000027932.1"/>
    </source>
</evidence>
<name>A0A8D0EA70_SALMN</name>
<evidence type="ECO:0000256" key="2">
    <source>
        <dbReference type="ARBA" id="ARBA00022679"/>
    </source>
</evidence>
<dbReference type="Ensembl" id="ENSSMRT00000032597.1">
    <property type="protein sequence ID" value="ENSSMRP00000027932.1"/>
    <property type="gene ID" value="ENSSMRG00000021502.1"/>
</dbReference>
<dbReference type="SUPFAM" id="SSF53335">
    <property type="entry name" value="S-adenosyl-L-methionine-dependent methyltransferases"/>
    <property type="match status" value="1"/>
</dbReference>
<dbReference type="Proteomes" id="UP000694421">
    <property type="component" value="Unplaced"/>
</dbReference>
<keyword evidence="2" id="KW-0808">Transferase</keyword>
<dbReference type="GeneTree" id="ENSGT00940000161561"/>
<comment type="pathway">
    <text evidence="5">Aromatic compound metabolism; melatonin biosynthesis; melatonin from serotonin: step 1/2.</text>
</comment>
<reference evidence="11" key="1">
    <citation type="submission" date="2025-08" db="UniProtKB">
        <authorList>
            <consortium name="Ensembl"/>
        </authorList>
    </citation>
    <scope>IDENTIFICATION</scope>
</reference>
<dbReference type="InterPro" id="IPR016461">
    <property type="entry name" value="COMT-like"/>
</dbReference>
<evidence type="ECO:0000256" key="3">
    <source>
        <dbReference type="ARBA" id="ARBA00022691"/>
    </source>
</evidence>
<keyword evidence="9" id="KW-0471">Melatonin biosynthesis</keyword>
<dbReference type="Gene3D" id="3.40.50.150">
    <property type="entry name" value="Vaccinia Virus protein VP39"/>
    <property type="match status" value="1"/>
</dbReference>
<dbReference type="EC" id="2.1.1.4" evidence="6"/>
<dbReference type="CDD" id="cd02440">
    <property type="entry name" value="AdoMet_MTases"/>
    <property type="match status" value="1"/>
</dbReference>
<dbReference type="InterPro" id="IPR001077">
    <property type="entry name" value="COMT_C"/>
</dbReference>
<evidence type="ECO:0000256" key="5">
    <source>
        <dbReference type="ARBA" id="ARBA00037926"/>
    </source>
</evidence>
<dbReference type="OMA" id="HINCISW"/>
<dbReference type="Pfam" id="PF00891">
    <property type="entry name" value="Methyltransf_2"/>
    <property type="match status" value="1"/>
</dbReference>
<evidence type="ECO:0000256" key="9">
    <source>
        <dbReference type="ARBA" id="ARBA00043260"/>
    </source>
</evidence>
<keyword evidence="3" id="KW-0949">S-adenosyl-L-methionine</keyword>
<evidence type="ECO:0000256" key="6">
    <source>
        <dbReference type="ARBA" id="ARBA00039116"/>
    </source>
</evidence>
<comment type="function">
    <text evidence="4">Catalyzes the transfer of a methyl group onto N-acetylserotonin, producing melatonin (N-acetyl-5-methoxytryptamine).</text>
</comment>
<keyword evidence="12" id="KW-1185">Reference proteome</keyword>
<evidence type="ECO:0000256" key="4">
    <source>
        <dbReference type="ARBA" id="ARBA00037645"/>
    </source>
</evidence>
<evidence type="ECO:0000259" key="10">
    <source>
        <dbReference type="Pfam" id="PF00891"/>
    </source>
</evidence>
<dbReference type="GO" id="GO:0017096">
    <property type="term" value="F:acetylserotonin O-methyltransferase activity"/>
    <property type="evidence" value="ECO:0007669"/>
    <property type="project" value="UniProtKB-EC"/>
</dbReference>
<dbReference type="GO" id="GO:0030187">
    <property type="term" value="P:melatonin biosynthetic process"/>
    <property type="evidence" value="ECO:0007669"/>
    <property type="project" value="UniProtKB-KW"/>
</dbReference>
<dbReference type="GO" id="GO:0032259">
    <property type="term" value="P:methylation"/>
    <property type="evidence" value="ECO:0007669"/>
    <property type="project" value="UniProtKB-KW"/>
</dbReference>
<dbReference type="FunFam" id="3.40.50.150:FF:000146">
    <property type="entry name" value="Acetylserotonin O-methyltransferase"/>
    <property type="match status" value="1"/>
</dbReference>
<reference evidence="11" key="2">
    <citation type="submission" date="2025-09" db="UniProtKB">
        <authorList>
            <consortium name="Ensembl"/>
        </authorList>
    </citation>
    <scope>IDENTIFICATION</scope>
</reference>
<organism evidence="11 12">
    <name type="scientific">Salvator merianae</name>
    <name type="common">Argentine black and white tegu</name>
    <name type="synonym">Tupinambis merianae</name>
    <dbReference type="NCBI Taxonomy" id="96440"/>
    <lineage>
        <taxon>Eukaryota</taxon>
        <taxon>Metazoa</taxon>
        <taxon>Chordata</taxon>
        <taxon>Craniata</taxon>
        <taxon>Vertebrata</taxon>
        <taxon>Euteleostomi</taxon>
        <taxon>Lepidosauria</taxon>
        <taxon>Squamata</taxon>
        <taxon>Bifurcata</taxon>
        <taxon>Unidentata</taxon>
        <taxon>Episquamata</taxon>
        <taxon>Laterata</taxon>
        <taxon>Teiioidea</taxon>
        <taxon>Teiidae</taxon>
        <taxon>Salvator</taxon>
    </lineage>
</organism>
<dbReference type="PANTHER" id="PTHR43712:SF2">
    <property type="entry name" value="O-METHYLTRANSFERASE CICE"/>
    <property type="match status" value="1"/>
</dbReference>
<evidence type="ECO:0000256" key="8">
    <source>
        <dbReference type="ARBA" id="ARBA00043054"/>
    </source>
</evidence>
<dbReference type="AlphaFoldDB" id="A0A8D0EA70"/>
<feature type="domain" description="O-methyltransferase C-terminal" evidence="10">
    <location>
        <begin position="58"/>
        <end position="267"/>
    </location>
</feature>
<accession>A0A8D0EA70</accession>
<sequence>MKMLLEACAGLKLLKVERRDNQALYGNADISNQFLAESSPWSQHYFMNWNSDFYSFLQYLPTAVREGKQQMEKLFEDTGKDFYQELYRSEENMKKFMNGMNCIWRVYGRDVMAAFDLSSFHHICDIGGCDGALAKECVSLYPNSTVTILDLPKVVKTAKKHFVSSEESRITFHEGDFLTEPVPEADLYILARILHNRDDDECIKLLTKLYKTCRPGGGIIVVERILNEDRSGPLTVLLRAMVMLLLFGGKERTSSEYNELLHAAGFKDIQLKKRTLYSVIFGRK</sequence>
<evidence type="ECO:0000256" key="7">
    <source>
        <dbReference type="ARBA" id="ARBA00040730"/>
    </source>
</evidence>
<keyword evidence="1" id="KW-0489">Methyltransferase</keyword>
<dbReference type="PROSITE" id="PS51683">
    <property type="entry name" value="SAM_OMT_II"/>
    <property type="match status" value="1"/>
</dbReference>
<dbReference type="InterPro" id="IPR029063">
    <property type="entry name" value="SAM-dependent_MTases_sf"/>
</dbReference>
<evidence type="ECO:0000313" key="12">
    <source>
        <dbReference type="Proteomes" id="UP000694421"/>
    </source>
</evidence>
<proteinExistence type="predicted"/>
<dbReference type="PANTHER" id="PTHR43712">
    <property type="entry name" value="PUTATIVE (AFU_ORTHOLOGUE AFUA_4G14580)-RELATED"/>
    <property type="match status" value="1"/>
</dbReference>
<protein>
    <recommendedName>
        <fullName evidence="7">Acetylserotonin O-methyltransferase</fullName>
        <ecNumber evidence="6">2.1.1.4</ecNumber>
    </recommendedName>
    <alternativeName>
        <fullName evidence="8">Hydroxyindole O-methyltransferase</fullName>
    </alternativeName>
</protein>
<evidence type="ECO:0000256" key="1">
    <source>
        <dbReference type="ARBA" id="ARBA00022603"/>
    </source>
</evidence>